<evidence type="ECO:0000313" key="1">
    <source>
        <dbReference type="EMBL" id="KAH8003600.1"/>
    </source>
</evidence>
<accession>A0ACB8FDY1</accession>
<dbReference type="Proteomes" id="UP000827872">
    <property type="component" value="Linkage Group LG09"/>
</dbReference>
<dbReference type="EMBL" id="CM037622">
    <property type="protein sequence ID" value="KAH8003600.1"/>
    <property type="molecule type" value="Genomic_DNA"/>
</dbReference>
<protein>
    <submittedName>
        <fullName evidence="1">Uncharacterized protein</fullName>
    </submittedName>
</protein>
<reference evidence="1" key="1">
    <citation type="submission" date="2021-08" db="EMBL/GenBank/DDBJ databases">
        <title>The first chromosome-level gecko genome reveals the dynamic sex chromosomes of Neotropical dwarf geckos (Sphaerodactylidae: Sphaerodactylus).</title>
        <authorList>
            <person name="Pinto B.J."/>
            <person name="Keating S.E."/>
            <person name="Gamble T."/>
        </authorList>
    </citation>
    <scope>NUCLEOTIDE SEQUENCE</scope>
    <source>
        <strain evidence="1">TG3544</strain>
    </source>
</reference>
<organism evidence="1 2">
    <name type="scientific">Sphaerodactylus townsendi</name>
    <dbReference type="NCBI Taxonomy" id="933632"/>
    <lineage>
        <taxon>Eukaryota</taxon>
        <taxon>Metazoa</taxon>
        <taxon>Chordata</taxon>
        <taxon>Craniata</taxon>
        <taxon>Vertebrata</taxon>
        <taxon>Euteleostomi</taxon>
        <taxon>Lepidosauria</taxon>
        <taxon>Squamata</taxon>
        <taxon>Bifurcata</taxon>
        <taxon>Gekkota</taxon>
        <taxon>Sphaerodactylidae</taxon>
        <taxon>Sphaerodactylus</taxon>
    </lineage>
</organism>
<gene>
    <name evidence="1" type="ORF">K3G42_021200</name>
</gene>
<name>A0ACB8FDY1_9SAUR</name>
<keyword evidence="2" id="KW-1185">Reference proteome</keyword>
<comment type="caution">
    <text evidence="1">The sequence shown here is derived from an EMBL/GenBank/DDBJ whole genome shotgun (WGS) entry which is preliminary data.</text>
</comment>
<evidence type="ECO:0000313" key="2">
    <source>
        <dbReference type="Proteomes" id="UP000827872"/>
    </source>
</evidence>
<sequence length="1101" mass="123297">MDLFHLHTFLCCITISAANIFEYQAESQPLRSPVSCKEKRPFEEVTIMSLSAWKTDNSGTSSVTTFRGWCVDEKGGEVSGKQKRTALFVACLSFCQLQKQRILVSRYINSSTTSYIPQCLDSGDFDPIQCDVDVGQCWCVDAEGMEIYGTRQRGKPTQCPGKCEIRDRRILHGVGDKSPPQCSVDGEFLPVQCKFVNRTDMMVFDLLHHFNRYRDAFLTFSAFRSSFPDVSGYCYCADSLGRELEETGLEMLLDHIYDTVFASMELTQTFSETSMYRILQRRFLGVRLVTSGKFRCPSKCETERFSAVRFQHNYTPLCDGNGAYVPTQCQAGGQCWCVDPNGQEILGTRSQGQRPACGDERTCVFERQRALATLFYGPIGYFGQHHLFSAVEEPQKTARSSRSCPPSLKELFVDSGLLSSVIDTLEAPRLLVLKTVLTEAIRGLFPSRELAQVALQFAGNHKRFQQNLFGGKFLQNLAQFNFTGAIGTNGKLDVEQFFQTSRTSGGFAEPTQQILLEAPKFSLSQPLVDRFGQAVNLQNNQKAVKFLASLLEAPEFFTFLRHVISVPESVAEDLGDVVEIVLRSQGCEEPAKNGFVPECTKAGTYREIQCYAGDCWCVDSNGKEISGSRVRGARPRCPMLCEKQRESLQLLKRSQPAGSELFVPSCTPDGKFLTVQCHGRNCFCVNSEGRTIPGIATNAGQPVQCPSDCQLAGSQAFLKTVQQLLSNPTALTQLSSVYIPQCTRDGQWRRVQCDGPPEQAFEWYQRWVAQNNNGRSLSFDDLMDILLDYKERSRLSFKAFVEALYERGHQNVFHEFSRFLSFNAVPQAIREGNATGASSENILLDPFTFWQLLQGQLTHYPGPYGGFSSPLEHFDLRRCWCVDEKGQMQGSKAELNEIPNCPGACEAARQEAARFTDEVEQLIRESNSSRFPFGQSFLMAEGLRLTEDELLSSSEPGAAFSEALLAGGDYAIRLAAQSTLRFYRRHLFATRGSAGEAMHLGFQPYIPQCDGLGNWEPVQCYHSSGHCWCVDERGRYVSDSLVTRSSRLPKCQTQCQRSRTNALISSWRQNGSKRDVTSADRFTPSCLEASCFALKHILMIF</sequence>
<proteinExistence type="predicted"/>